<dbReference type="AlphaFoldDB" id="A0A1L7WTN7"/>
<proteinExistence type="predicted"/>
<keyword evidence="3" id="KW-1185">Reference proteome</keyword>
<dbReference type="Proteomes" id="UP000184330">
    <property type="component" value="Unassembled WGS sequence"/>
</dbReference>
<dbReference type="STRING" id="576137.A0A1L7WTN7"/>
<accession>A0A1L7WTN7</accession>
<evidence type="ECO:0000313" key="2">
    <source>
        <dbReference type="EMBL" id="CZR56131.1"/>
    </source>
</evidence>
<evidence type="ECO:0000256" key="1">
    <source>
        <dbReference type="SAM" id="SignalP"/>
    </source>
</evidence>
<dbReference type="OrthoDB" id="2378324at2759"/>
<evidence type="ECO:0008006" key="4">
    <source>
        <dbReference type="Google" id="ProtNLM"/>
    </source>
</evidence>
<protein>
    <recommendedName>
        <fullName evidence="4">HD domain-containing protein</fullName>
    </recommendedName>
</protein>
<reference evidence="2 3" key="1">
    <citation type="submission" date="2016-03" db="EMBL/GenBank/DDBJ databases">
        <authorList>
            <person name="Ploux O."/>
        </authorList>
    </citation>
    <scope>NUCLEOTIDE SEQUENCE [LARGE SCALE GENOMIC DNA]</scope>
    <source>
        <strain evidence="2 3">UAMH 11012</strain>
    </source>
</reference>
<gene>
    <name evidence="2" type="ORF">PAC_06019</name>
</gene>
<sequence>MELKLTWIVQVLVAFHAYPSLGFQHVVPPSINQKPTRAIGSVTVIDTPLVRAAQAIARQYSDDFLFNHVMRTWLFGALVVSHNTTLQQTVDLEVHAIGAILHDLGLVLNASWISPDRRFEVDGAFAATDFVEGQVAHDDTGSAWDANRLQLLWDSVVLSSEAKISLYKQATVASVTYGVGIDLNGPDNGVTSAEYDNVLAAFPKLNFLPGLNQTFVALCTTKPASTYDSWQQAFGDAFVPNYSAVGYRIFDIITGV</sequence>
<dbReference type="EMBL" id="FJOG01000007">
    <property type="protein sequence ID" value="CZR56131.1"/>
    <property type="molecule type" value="Genomic_DNA"/>
</dbReference>
<organism evidence="2 3">
    <name type="scientific">Phialocephala subalpina</name>
    <dbReference type="NCBI Taxonomy" id="576137"/>
    <lineage>
        <taxon>Eukaryota</taxon>
        <taxon>Fungi</taxon>
        <taxon>Dikarya</taxon>
        <taxon>Ascomycota</taxon>
        <taxon>Pezizomycotina</taxon>
        <taxon>Leotiomycetes</taxon>
        <taxon>Helotiales</taxon>
        <taxon>Mollisiaceae</taxon>
        <taxon>Phialocephala</taxon>
        <taxon>Phialocephala fortinii species complex</taxon>
    </lineage>
</organism>
<dbReference type="PANTHER" id="PTHR35569:SF1">
    <property type="entry name" value="CYANAMIDE HYDRATASE DDI2-RELATED"/>
    <property type="match status" value="1"/>
</dbReference>
<name>A0A1L7WTN7_9HELO</name>
<keyword evidence="1" id="KW-0732">Signal</keyword>
<evidence type="ECO:0000313" key="3">
    <source>
        <dbReference type="Proteomes" id="UP000184330"/>
    </source>
</evidence>
<feature type="chain" id="PRO_5012453865" description="HD domain-containing protein" evidence="1">
    <location>
        <begin position="23"/>
        <end position="256"/>
    </location>
</feature>
<feature type="signal peptide" evidence="1">
    <location>
        <begin position="1"/>
        <end position="22"/>
    </location>
</feature>
<dbReference type="PANTHER" id="PTHR35569">
    <property type="entry name" value="CYANAMIDE HYDRATASE DDI2-RELATED"/>
    <property type="match status" value="1"/>
</dbReference>